<evidence type="ECO:0000256" key="8">
    <source>
        <dbReference type="ARBA" id="ARBA00023306"/>
    </source>
</evidence>
<comment type="function">
    <text evidence="9">Meiosis specific component of cohesin complex. The cohesin complex is required for the cohesion of sister chromatids after DNA replication. The cohesin complex apparently forms a large proteinaceous ring within which sister chromatids can be trapped. At anaphase, the complex is cleaved and dissociates from chromatin, allowing sister chromatids to segregate. The meiosis-specific cohesin complex probably replaces mitosis specific cohesin complex when it dissociates from chromatin during prophase I.</text>
</comment>
<organism evidence="17 18">
    <name type="scientific">Panicum virgatum</name>
    <name type="common">Blackwell switchgrass</name>
    <dbReference type="NCBI Taxonomy" id="38727"/>
    <lineage>
        <taxon>Eukaryota</taxon>
        <taxon>Viridiplantae</taxon>
        <taxon>Streptophyta</taxon>
        <taxon>Embryophyta</taxon>
        <taxon>Tracheophyta</taxon>
        <taxon>Spermatophyta</taxon>
        <taxon>Magnoliopsida</taxon>
        <taxon>Liliopsida</taxon>
        <taxon>Poales</taxon>
        <taxon>Poaceae</taxon>
        <taxon>PACMAD clade</taxon>
        <taxon>Panicoideae</taxon>
        <taxon>Panicodae</taxon>
        <taxon>Paniceae</taxon>
        <taxon>Panicinae</taxon>
        <taxon>Panicum</taxon>
        <taxon>Panicum sect. Hiantes</taxon>
    </lineage>
</organism>
<evidence type="ECO:0000256" key="6">
    <source>
        <dbReference type="ARBA" id="ARBA00023242"/>
    </source>
</evidence>
<dbReference type="Pfam" id="PF24571">
    <property type="entry name" value="HEAT_SCC3-SA"/>
    <property type="match status" value="1"/>
</dbReference>
<dbReference type="AlphaFoldDB" id="A0A8T0PIN3"/>
<reference evidence="17" key="1">
    <citation type="submission" date="2020-05" db="EMBL/GenBank/DDBJ databases">
        <title>WGS assembly of Panicum virgatum.</title>
        <authorList>
            <person name="Lovell J.T."/>
            <person name="Jenkins J."/>
            <person name="Shu S."/>
            <person name="Juenger T.E."/>
            <person name="Schmutz J."/>
        </authorList>
    </citation>
    <scope>NUCLEOTIDE SEQUENCE</scope>
    <source>
        <strain evidence="17">AP13</strain>
    </source>
</reference>
<feature type="domain" description="SCD" evidence="16">
    <location>
        <begin position="266"/>
        <end position="351"/>
    </location>
</feature>
<dbReference type="Gene3D" id="1.25.10.10">
    <property type="entry name" value="Leucine-rich Repeat Variant"/>
    <property type="match status" value="1"/>
</dbReference>
<dbReference type="InterPro" id="IPR020839">
    <property type="entry name" value="SCD"/>
</dbReference>
<evidence type="ECO:0000256" key="15">
    <source>
        <dbReference type="SAM" id="MobiDB-lite"/>
    </source>
</evidence>
<dbReference type="PROSITE" id="PS51425">
    <property type="entry name" value="SCD"/>
    <property type="match status" value="1"/>
</dbReference>
<dbReference type="GO" id="GO:0051321">
    <property type="term" value="P:meiotic cell cycle"/>
    <property type="evidence" value="ECO:0007669"/>
    <property type="project" value="UniProtKB-KW"/>
</dbReference>
<feature type="compositionally biased region" description="Polar residues" evidence="15">
    <location>
        <begin position="1100"/>
        <end position="1109"/>
    </location>
</feature>
<dbReference type="GO" id="GO:0000785">
    <property type="term" value="C:chromatin"/>
    <property type="evidence" value="ECO:0007669"/>
    <property type="project" value="TreeGrafter"/>
</dbReference>
<keyword evidence="7" id="KW-0469">Meiosis</keyword>
<dbReference type="InterPro" id="IPR013721">
    <property type="entry name" value="STAG"/>
</dbReference>
<feature type="compositionally biased region" description="Basic and acidic residues" evidence="15">
    <location>
        <begin position="1032"/>
        <end position="1058"/>
    </location>
</feature>
<evidence type="ECO:0000256" key="9">
    <source>
        <dbReference type="ARBA" id="ARBA00057292"/>
    </source>
</evidence>
<dbReference type="InterPro" id="IPR039662">
    <property type="entry name" value="Cohesin_Scc3/SA"/>
</dbReference>
<evidence type="ECO:0000256" key="14">
    <source>
        <dbReference type="ARBA" id="ARBA00082975"/>
    </source>
</evidence>
<evidence type="ECO:0000256" key="12">
    <source>
        <dbReference type="ARBA" id="ARBA00077200"/>
    </source>
</evidence>
<dbReference type="InterPro" id="IPR016024">
    <property type="entry name" value="ARM-type_fold"/>
</dbReference>
<dbReference type="GO" id="GO:0008278">
    <property type="term" value="C:cohesin complex"/>
    <property type="evidence" value="ECO:0007669"/>
    <property type="project" value="TreeGrafter"/>
</dbReference>
<evidence type="ECO:0000256" key="5">
    <source>
        <dbReference type="ARBA" id="ARBA00022829"/>
    </source>
</evidence>
<keyword evidence="3" id="KW-0158">Chromosome</keyword>
<keyword evidence="5" id="KW-0159">Chromosome partition</keyword>
<comment type="caution">
    <text evidence="17">The sequence shown here is derived from an EMBL/GenBank/DDBJ whole genome shotgun (WGS) entry which is preliminary data.</text>
</comment>
<evidence type="ECO:0000256" key="13">
    <source>
        <dbReference type="ARBA" id="ARBA00081834"/>
    </source>
</evidence>
<evidence type="ECO:0000256" key="3">
    <source>
        <dbReference type="ARBA" id="ARBA00022454"/>
    </source>
</evidence>
<dbReference type="PANTHER" id="PTHR11199:SF0">
    <property type="entry name" value="LD34181P-RELATED"/>
    <property type="match status" value="1"/>
</dbReference>
<accession>A0A8T0PIN3</accession>
<keyword evidence="6" id="KW-0539">Nucleus</keyword>
<feature type="region of interest" description="Disordered" evidence="15">
    <location>
        <begin position="1"/>
        <end position="49"/>
    </location>
</feature>
<dbReference type="GO" id="GO:0007059">
    <property type="term" value="P:chromosome segregation"/>
    <property type="evidence" value="ECO:0007669"/>
    <property type="project" value="UniProtKB-KW"/>
</dbReference>
<evidence type="ECO:0000256" key="7">
    <source>
        <dbReference type="ARBA" id="ARBA00023254"/>
    </source>
</evidence>
<evidence type="ECO:0000313" key="17">
    <source>
        <dbReference type="EMBL" id="KAG2559016.1"/>
    </source>
</evidence>
<evidence type="ECO:0000313" key="18">
    <source>
        <dbReference type="Proteomes" id="UP000823388"/>
    </source>
</evidence>
<dbReference type="FunFam" id="1.25.10.10:FF:000449">
    <property type="entry name" value="Cohesin subunit SA-3"/>
    <property type="match status" value="1"/>
</dbReference>
<keyword evidence="8" id="KW-0131">Cell cycle</keyword>
<dbReference type="PANTHER" id="PTHR11199">
    <property type="entry name" value="STROMAL ANTIGEN"/>
    <property type="match status" value="1"/>
</dbReference>
<comment type="similarity">
    <text evidence="2">Belongs to the SCC3 family.</text>
</comment>
<feature type="compositionally biased region" description="Basic and acidic residues" evidence="15">
    <location>
        <begin position="18"/>
        <end position="27"/>
    </location>
</feature>
<dbReference type="GO" id="GO:0003682">
    <property type="term" value="F:chromatin binding"/>
    <property type="evidence" value="ECO:0007669"/>
    <property type="project" value="TreeGrafter"/>
</dbReference>
<evidence type="ECO:0000256" key="11">
    <source>
        <dbReference type="ARBA" id="ARBA00067279"/>
    </source>
</evidence>
<dbReference type="InterPro" id="IPR011989">
    <property type="entry name" value="ARM-like"/>
</dbReference>
<comment type="subunit">
    <text evidence="10">Component of the meiosis-specific cohesin complex, which also contains the SMC1 (SMC1A or SMC1B) and SMC3 heterodimer. Such complex likely contains RAD21, or the meiosis-specific related protein REC8. Interacts with CCDC79/TERB1; recruiting cohesin to telomeres to develop structural rigidity.</text>
</comment>
<dbReference type="GO" id="GO:0005634">
    <property type="term" value="C:nucleus"/>
    <property type="evidence" value="ECO:0007669"/>
    <property type="project" value="TreeGrafter"/>
</dbReference>
<dbReference type="Proteomes" id="UP000823388">
    <property type="component" value="Chromosome 8N"/>
</dbReference>
<dbReference type="InterPro" id="IPR056396">
    <property type="entry name" value="HEAT_SCC3-SA"/>
</dbReference>
<dbReference type="SUPFAM" id="SSF48371">
    <property type="entry name" value="ARM repeat"/>
    <property type="match status" value="1"/>
</dbReference>
<evidence type="ECO:0000259" key="16">
    <source>
        <dbReference type="PROSITE" id="PS51425"/>
    </source>
</evidence>
<feature type="region of interest" description="Disordered" evidence="15">
    <location>
        <begin position="1012"/>
        <end position="1120"/>
    </location>
</feature>
<gene>
    <name evidence="17" type="ORF">PVAP13_8NG075300</name>
</gene>
<evidence type="ECO:0000256" key="10">
    <source>
        <dbReference type="ARBA" id="ARBA00064253"/>
    </source>
</evidence>
<feature type="compositionally biased region" description="Basic and acidic residues" evidence="15">
    <location>
        <begin position="1012"/>
        <end position="1022"/>
    </location>
</feature>
<sequence>MEETLATLRRSKRGRPPKPREEDHADFVEEADAAGLAPPHSKRKRAASAAGAASLEDQPLIDIIKHNGRLISHAVKKLVEDYESNKNSVMFQILAMLFEACGAKHEIYPDYLRESDVDDIVLSLVDLARKGLVEDNYSTKQKDLKHFKENLVTFWDSLVLECQNGPLFDDTLFQKVKDYVVALSCTPPRVYRQVASLVGLQLVTSFISVAKTLSGQRETTQRQLNAEKKKQSDGPLIESLNNRLALTHENITYLEDLMRKIFNGLFMHRYRDVDPEIRMSCIKSLGIWVVSYPSLFLQDIYLKYLGWTLNDKNAGVRRTSILALQSLYEVEANIPSLGLFTERFYTRMIQLADDIDVSVAVSAIGLIKQLLRHQLLSDDDLGPLYDLLIDEPPMIRRAIGELVYDHLIAQNIKTSQPGARDGENEPSEVHIGRMLQILREFSDDPILSSYVIDDIWDDMKAMRDWRCMISVLLDENPGIELTDMDGTNLVRMLHASAKKAVGERIIPAMDNRKLYYNKGQKETLENSKREITSALLTRYPHLLRKYMSDKAKISPLVDMMVLLKLEMYSFKRQEKHFKAAIDLITDAFFKHGEKDALRSCIKAITFCCTDCQADLKDYAENKLKNLEDELVLKVKTAIKEVEAGDDEYSLLVNLKRLYELQLSKPVKNESLFDDMYRILSHLREMDNEVKSFLLLNMYLQVAWCLHAIDGENPSETSIDELFSKQSSLFDQLYYYLVVLPTYQKEGRSTTVLSCRVCIITAEMWCLFKKSKYSSTRLESLGYLPQVDMVQKFWKLCEQQLNISDETEDEDANEEYIEDANRDAVNIAATKLVLADTVPKDYLGPEIVSHYASHGASTTEIIKHLITSLKKNADFDKGALFFEALKRAYERYMTHVNDGENQTLTGKSYSECQDLASRLAGSYVGAARTKNKSEILKIIQDGVSFAFADLPNQLSFLEAALLPFVSKLPSADIPDILADVEKRTQDADMNGDQSAWHPYFTFVEHLREKHAKNEVLHEEEEKPVKRRGRPRKVRDVPDVPKVPDVRGKKLFNDDGHNSSDEESISASDHHGHGEDEDSEDDANQPLINTIRSSAAKLRSLKVSQQGTSSRKGAPGPSGSNS</sequence>
<evidence type="ECO:0000256" key="1">
    <source>
        <dbReference type="ARBA" id="ARBA00004286"/>
    </source>
</evidence>
<dbReference type="Pfam" id="PF21581">
    <property type="entry name" value="SCD"/>
    <property type="match status" value="1"/>
</dbReference>
<dbReference type="EMBL" id="CM029052">
    <property type="protein sequence ID" value="KAG2559016.1"/>
    <property type="molecule type" value="Genomic_DNA"/>
</dbReference>
<evidence type="ECO:0000256" key="4">
    <source>
        <dbReference type="ARBA" id="ARBA00022553"/>
    </source>
</evidence>
<proteinExistence type="inferred from homology"/>
<keyword evidence="18" id="KW-1185">Reference proteome</keyword>
<keyword evidence="4" id="KW-0597">Phosphoprotein</keyword>
<dbReference type="Pfam" id="PF08514">
    <property type="entry name" value="STAG"/>
    <property type="match status" value="1"/>
</dbReference>
<comment type="subcellular location">
    <subcellularLocation>
        <location evidence="1">Chromosome</location>
    </subcellularLocation>
</comment>
<dbReference type="OrthoDB" id="498590at2759"/>
<evidence type="ECO:0000256" key="2">
    <source>
        <dbReference type="ARBA" id="ARBA00005486"/>
    </source>
</evidence>
<name>A0A8T0PIN3_PANVG</name>
<dbReference type="GO" id="GO:0007062">
    <property type="term" value="P:sister chromatid cohesion"/>
    <property type="evidence" value="ECO:0007669"/>
    <property type="project" value="TreeGrafter"/>
</dbReference>
<protein>
    <recommendedName>
        <fullName evidence="11">Cohesin subunit SA-3</fullName>
    </recommendedName>
    <alternativeName>
        <fullName evidence="13">SCC3 homolog 3</fullName>
    </alternativeName>
    <alternativeName>
        <fullName evidence="12">Stromal antigen 3</fullName>
    </alternativeName>
    <alternativeName>
        <fullName evidence="14">Stromalin-3</fullName>
    </alternativeName>
</protein>